<comment type="caution">
    <text evidence="1">The sequence shown here is derived from an EMBL/GenBank/DDBJ whole genome shotgun (WGS) entry which is preliminary data.</text>
</comment>
<organism evidence="1 2">
    <name type="scientific">Peribacillus saganii</name>
    <dbReference type="NCBI Taxonomy" id="2303992"/>
    <lineage>
        <taxon>Bacteria</taxon>
        <taxon>Bacillati</taxon>
        <taxon>Bacillota</taxon>
        <taxon>Bacilli</taxon>
        <taxon>Bacillales</taxon>
        <taxon>Bacillaceae</taxon>
        <taxon>Peribacillus</taxon>
    </lineage>
</organism>
<reference evidence="1 2" key="1">
    <citation type="submission" date="2018-08" db="EMBL/GenBank/DDBJ databases">
        <title>Bacillus chawlae sp. nov., Bacillus glennii sp. nov., and Bacillus saganii sp. nov. Isolated from the Vehicle Assembly Building at Kennedy Space Center where the Viking Spacecraft were Assembled.</title>
        <authorList>
            <person name="Seuylemezian A."/>
            <person name="Vaishampayan P."/>
        </authorList>
    </citation>
    <scope>NUCLEOTIDE SEQUENCE [LARGE SCALE GENOMIC DNA]</scope>
    <source>
        <strain evidence="1 2">V47-23a</strain>
    </source>
</reference>
<evidence type="ECO:0000313" key="1">
    <source>
        <dbReference type="EMBL" id="RFU71598.1"/>
    </source>
</evidence>
<accession>A0A372LTU0</accession>
<sequence>MEAFPESNKKELPWQPVNMLIQRQNGSIQLCLQQIALAGKAIKSRSMGQNRQSIIWISLGRQTSPLDVVEQSKALIEIGTASALTS</sequence>
<evidence type="ECO:0000313" key="2">
    <source>
        <dbReference type="Proteomes" id="UP000264541"/>
    </source>
</evidence>
<keyword evidence="2" id="KW-1185">Reference proteome</keyword>
<name>A0A372LTU0_9BACI</name>
<dbReference type="AlphaFoldDB" id="A0A372LTU0"/>
<dbReference type="Proteomes" id="UP000264541">
    <property type="component" value="Unassembled WGS sequence"/>
</dbReference>
<gene>
    <name evidence="1" type="ORF">D0469_00350</name>
</gene>
<protein>
    <submittedName>
        <fullName evidence="1">Uncharacterized protein</fullName>
    </submittedName>
</protein>
<dbReference type="EMBL" id="QVTE01000001">
    <property type="protein sequence ID" value="RFU71598.1"/>
    <property type="molecule type" value="Genomic_DNA"/>
</dbReference>
<proteinExistence type="predicted"/>